<evidence type="ECO:0000313" key="3">
    <source>
        <dbReference type="Proteomes" id="UP000191672"/>
    </source>
</evidence>
<accession>A0A1V6PV61</accession>
<feature type="compositionally biased region" description="Basic and acidic residues" evidence="1">
    <location>
        <begin position="18"/>
        <end position="60"/>
    </location>
</feature>
<keyword evidence="3" id="KW-1185">Reference proteome</keyword>
<comment type="caution">
    <text evidence="2">The sequence shown here is derived from an EMBL/GenBank/DDBJ whole genome shotgun (WGS) entry which is preliminary data.</text>
</comment>
<name>A0A1V6PV61_9EURO</name>
<protein>
    <submittedName>
        <fullName evidence="2">Uncharacterized protein</fullName>
    </submittedName>
</protein>
<proteinExistence type="predicted"/>
<dbReference type="EMBL" id="MDYN01000031">
    <property type="protein sequence ID" value="OQD80855.1"/>
    <property type="molecule type" value="Genomic_DNA"/>
</dbReference>
<evidence type="ECO:0000313" key="2">
    <source>
        <dbReference type="EMBL" id="OQD80855.1"/>
    </source>
</evidence>
<dbReference type="OrthoDB" id="4526540at2759"/>
<gene>
    <name evidence="2" type="ORF">PENANT_c031G05136</name>
</gene>
<organism evidence="2 3">
    <name type="scientific">Penicillium antarcticum</name>
    <dbReference type="NCBI Taxonomy" id="416450"/>
    <lineage>
        <taxon>Eukaryota</taxon>
        <taxon>Fungi</taxon>
        <taxon>Dikarya</taxon>
        <taxon>Ascomycota</taxon>
        <taxon>Pezizomycotina</taxon>
        <taxon>Eurotiomycetes</taxon>
        <taxon>Eurotiomycetidae</taxon>
        <taxon>Eurotiales</taxon>
        <taxon>Aspergillaceae</taxon>
        <taxon>Penicillium</taxon>
    </lineage>
</organism>
<dbReference type="AlphaFoldDB" id="A0A1V6PV61"/>
<feature type="region of interest" description="Disordered" evidence="1">
    <location>
        <begin position="1"/>
        <end position="60"/>
    </location>
</feature>
<sequence length="82" mass="9742">MPEEPKHRKSSLGGLMDRMLHRDHHENKDQAGQAKDEHDSTQVEHEDMPSQPKKEDEMDKMKDYMKKDEQMEQEGRTYGDLM</sequence>
<reference evidence="3" key="1">
    <citation type="journal article" date="2017" name="Nat. Microbiol.">
        <title>Global analysis of biosynthetic gene clusters reveals vast potential of secondary metabolite production in Penicillium species.</title>
        <authorList>
            <person name="Nielsen J.C."/>
            <person name="Grijseels S."/>
            <person name="Prigent S."/>
            <person name="Ji B."/>
            <person name="Dainat J."/>
            <person name="Nielsen K.F."/>
            <person name="Frisvad J.C."/>
            <person name="Workman M."/>
            <person name="Nielsen J."/>
        </authorList>
    </citation>
    <scope>NUCLEOTIDE SEQUENCE [LARGE SCALE GENOMIC DNA]</scope>
    <source>
        <strain evidence="3">IBT 31811</strain>
    </source>
</reference>
<dbReference type="Proteomes" id="UP000191672">
    <property type="component" value="Unassembled WGS sequence"/>
</dbReference>
<evidence type="ECO:0000256" key="1">
    <source>
        <dbReference type="SAM" id="MobiDB-lite"/>
    </source>
</evidence>